<dbReference type="AlphaFoldDB" id="A0A0C9WXR0"/>
<dbReference type="Proteomes" id="UP000054477">
    <property type="component" value="Unassembled WGS sequence"/>
</dbReference>
<organism evidence="1 2">
    <name type="scientific">Laccaria amethystina LaAM-08-1</name>
    <dbReference type="NCBI Taxonomy" id="1095629"/>
    <lineage>
        <taxon>Eukaryota</taxon>
        <taxon>Fungi</taxon>
        <taxon>Dikarya</taxon>
        <taxon>Basidiomycota</taxon>
        <taxon>Agaricomycotina</taxon>
        <taxon>Agaricomycetes</taxon>
        <taxon>Agaricomycetidae</taxon>
        <taxon>Agaricales</taxon>
        <taxon>Agaricineae</taxon>
        <taxon>Hydnangiaceae</taxon>
        <taxon>Laccaria</taxon>
    </lineage>
</organism>
<evidence type="ECO:0000313" key="1">
    <source>
        <dbReference type="EMBL" id="KIJ97525.1"/>
    </source>
</evidence>
<dbReference type="EMBL" id="KN838691">
    <property type="protein sequence ID" value="KIJ97525.1"/>
    <property type="molecule type" value="Genomic_DNA"/>
</dbReference>
<evidence type="ECO:0000313" key="2">
    <source>
        <dbReference type="Proteomes" id="UP000054477"/>
    </source>
</evidence>
<reference evidence="1 2" key="1">
    <citation type="submission" date="2014-04" db="EMBL/GenBank/DDBJ databases">
        <authorList>
            <consortium name="DOE Joint Genome Institute"/>
            <person name="Kuo A."/>
            <person name="Kohler A."/>
            <person name="Nagy L.G."/>
            <person name="Floudas D."/>
            <person name="Copeland A."/>
            <person name="Barry K.W."/>
            <person name="Cichocki N."/>
            <person name="Veneault-Fourrey C."/>
            <person name="LaButti K."/>
            <person name="Lindquist E.A."/>
            <person name="Lipzen A."/>
            <person name="Lundell T."/>
            <person name="Morin E."/>
            <person name="Murat C."/>
            <person name="Sun H."/>
            <person name="Tunlid A."/>
            <person name="Henrissat B."/>
            <person name="Grigoriev I.V."/>
            <person name="Hibbett D.S."/>
            <person name="Martin F."/>
            <person name="Nordberg H.P."/>
            <person name="Cantor M.N."/>
            <person name="Hua S.X."/>
        </authorList>
    </citation>
    <scope>NUCLEOTIDE SEQUENCE [LARGE SCALE GENOMIC DNA]</scope>
    <source>
        <strain evidence="1 2">LaAM-08-1</strain>
    </source>
</reference>
<sequence>MSGGTLVDACGNINVRNQMIINVNTQIPIHEINHSISTMSDGVIPPTPNPSNWFTTVIASLKERILKFKSRITHIKKTFQRWLCRN</sequence>
<protein>
    <submittedName>
        <fullName evidence="1">Unplaced genomic scaffold K443scaffold_156, whole genome shotgun sequence</fullName>
    </submittedName>
</protein>
<dbReference type="HOGENOM" id="CLU_2498192_0_0_1"/>
<gene>
    <name evidence="1" type="ORF">K443DRAFT_681465</name>
</gene>
<reference evidence="2" key="2">
    <citation type="submission" date="2015-01" db="EMBL/GenBank/DDBJ databases">
        <title>Evolutionary Origins and Diversification of the Mycorrhizal Mutualists.</title>
        <authorList>
            <consortium name="DOE Joint Genome Institute"/>
            <consortium name="Mycorrhizal Genomics Consortium"/>
            <person name="Kohler A."/>
            <person name="Kuo A."/>
            <person name="Nagy L.G."/>
            <person name="Floudas D."/>
            <person name="Copeland A."/>
            <person name="Barry K.W."/>
            <person name="Cichocki N."/>
            <person name="Veneault-Fourrey C."/>
            <person name="LaButti K."/>
            <person name="Lindquist E.A."/>
            <person name="Lipzen A."/>
            <person name="Lundell T."/>
            <person name="Morin E."/>
            <person name="Murat C."/>
            <person name="Riley R."/>
            <person name="Ohm R."/>
            <person name="Sun H."/>
            <person name="Tunlid A."/>
            <person name="Henrissat B."/>
            <person name="Grigoriev I.V."/>
            <person name="Hibbett D.S."/>
            <person name="Martin F."/>
        </authorList>
    </citation>
    <scope>NUCLEOTIDE SEQUENCE [LARGE SCALE GENOMIC DNA]</scope>
    <source>
        <strain evidence="2">LaAM-08-1</strain>
    </source>
</reference>
<keyword evidence="2" id="KW-1185">Reference proteome</keyword>
<proteinExistence type="predicted"/>
<accession>A0A0C9WXR0</accession>
<name>A0A0C9WXR0_9AGAR</name>